<proteinExistence type="predicted"/>
<gene>
    <name evidence="1" type="ORF">R55214_HHFBAMCI_01354</name>
</gene>
<evidence type="ECO:0000313" key="1">
    <source>
        <dbReference type="EMBL" id="CAK1251761.1"/>
    </source>
</evidence>
<reference evidence="1 2" key="1">
    <citation type="submission" date="2023-10" db="EMBL/GenBank/DDBJ databases">
        <authorList>
            <person name="Botero Cardona J."/>
        </authorList>
    </citation>
    <scope>NUCLEOTIDE SEQUENCE [LARGE SCALE GENOMIC DNA]</scope>
    <source>
        <strain evidence="1 2">R-55214</strain>
    </source>
</reference>
<keyword evidence="2" id="KW-1185">Reference proteome</keyword>
<organism evidence="1 2">
    <name type="scientific">Fructobacillus evanidus</name>
    <dbReference type="NCBI Taxonomy" id="3064281"/>
    <lineage>
        <taxon>Bacteria</taxon>
        <taxon>Bacillati</taxon>
        <taxon>Bacillota</taxon>
        <taxon>Bacilli</taxon>
        <taxon>Lactobacillales</taxon>
        <taxon>Lactobacillaceae</taxon>
        <taxon>Fructobacillus</taxon>
    </lineage>
</organism>
<dbReference type="Proteomes" id="UP001314166">
    <property type="component" value="Unassembled WGS sequence"/>
</dbReference>
<dbReference type="RefSeq" id="WP_338344559.1">
    <property type="nucleotide sequence ID" value="NZ_CAUZLM010000008.1"/>
</dbReference>
<sequence length="148" mass="17595">MTALLSERAVMRTKVDKCFYGYFSGQFKNEYEWRLKNLKHPTSRADENVGGGKLENVNTAKESTENRIIKVEDDERLNEIIRLIDAVDRFVRIIDHDEVELLRMRYKRHPDKWNFISVKLCKSDRQLQDDLKSLKAEFLASYYYPVDN</sequence>
<name>A0ABN9YXC8_9LACO</name>
<comment type="caution">
    <text evidence="1">The sequence shown here is derived from an EMBL/GenBank/DDBJ whole genome shotgun (WGS) entry which is preliminary data.</text>
</comment>
<dbReference type="NCBIfam" id="TIGR01636">
    <property type="entry name" value="phage_rinA"/>
    <property type="match status" value="1"/>
</dbReference>
<protein>
    <submittedName>
        <fullName evidence="1">Uncharacterized protein</fullName>
    </submittedName>
</protein>
<evidence type="ECO:0000313" key="2">
    <source>
        <dbReference type="Proteomes" id="UP001314166"/>
    </source>
</evidence>
<accession>A0ABN9YXC8</accession>
<dbReference type="EMBL" id="CAUZMB010000009">
    <property type="protein sequence ID" value="CAK1251761.1"/>
    <property type="molecule type" value="Genomic_DNA"/>
</dbReference>
<dbReference type="InterPro" id="IPR006523">
    <property type="entry name" value="RinA"/>
</dbReference>